<keyword evidence="4" id="KW-0029">Amino-acid transport</keyword>
<gene>
    <name evidence="9" type="ORF">KP509_17G017900</name>
</gene>
<feature type="transmembrane region" description="Helical" evidence="7">
    <location>
        <begin position="178"/>
        <end position="194"/>
    </location>
</feature>
<keyword evidence="3 7" id="KW-0812">Transmembrane</keyword>
<protein>
    <recommendedName>
        <fullName evidence="8">Amino acid transporter transmembrane domain-containing protein</fullName>
    </recommendedName>
</protein>
<evidence type="ECO:0000256" key="7">
    <source>
        <dbReference type="SAM" id="Phobius"/>
    </source>
</evidence>
<feature type="transmembrane region" description="Helical" evidence="7">
    <location>
        <begin position="409"/>
        <end position="430"/>
    </location>
</feature>
<keyword evidence="2" id="KW-0813">Transport</keyword>
<dbReference type="OMA" id="HIFIFRY"/>
<dbReference type="PANTHER" id="PTHR48017">
    <property type="entry name" value="OS05G0424000 PROTEIN-RELATED"/>
    <property type="match status" value="1"/>
</dbReference>
<feature type="transmembrane region" description="Helical" evidence="7">
    <location>
        <begin position="83"/>
        <end position="108"/>
    </location>
</feature>
<accession>A0A8T2SXA0</accession>
<evidence type="ECO:0000256" key="6">
    <source>
        <dbReference type="ARBA" id="ARBA00023136"/>
    </source>
</evidence>
<evidence type="ECO:0000256" key="2">
    <source>
        <dbReference type="ARBA" id="ARBA00022448"/>
    </source>
</evidence>
<evidence type="ECO:0000313" key="10">
    <source>
        <dbReference type="Proteomes" id="UP000825935"/>
    </source>
</evidence>
<feature type="transmembrane region" description="Helical" evidence="7">
    <location>
        <begin position="144"/>
        <end position="166"/>
    </location>
</feature>
<comment type="subcellular location">
    <subcellularLocation>
        <location evidence="1">Membrane</location>
    </subcellularLocation>
</comment>
<evidence type="ECO:0000256" key="3">
    <source>
        <dbReference type="ARBA" id="ARBA00022692"/>
    </source>
</evidence>
<dbReference type="GO" id="GO:0006865">
    <property type="term" value="P:amino acid transport"/>
    <property type="evidence" value="ECO:0007669"/>
    <property type="project" value="UniProtKB-KW"/>
</dbReference>
<comment type="caution">
    <text evidence="9">The sequence shown here is derived from an EMBL/GenBank/DDBJ whole genome shotgun (WGS) entry which is preliminary data.</text>
</comment>
<proteinExistence type="predicted"/>
<evidence type="ECO:0000256" key="5">
    <source>
        <dbReference type="ARBA" id="ARBA00022989"/>
    </source>
</evidence>
<dbReference type="Pfam" id="PF01490">
    <property type="entry name" value="Aa_trans"/>
    <property type="match status" value="1"/>
</dbReference>
<keyword evidence="6 7" id="KW-0472">Membrane</keyword>
<evidence type="ECO:0000256" key="1">
    <source>
        <dbReference type="ARBA" id="ARBA00004370"/>
    </source>
</evidence>
<dbReference type="AlphaFoldDB" id="A0A8T2SXA0"/>
<feature type="transmembrane region" description="Helical" evidence="7">
    <location>
        <begin position="379"/>
        <end position="403"/>
    </location>
</feature>
<keyword evidence="5 7" id="KW-1133">Transmembrane helix</keyword>
<feature type="transmembrane region" description="Helical" evidence="7">
    <location>
        <begin position="206"/>
        <end position="229"/>
    </location>
</feature>
<feature type="domain" description="Amino acid transporter transmembrane" evidence="8">
    <location>
        <begin position="59"/>
        <end position="466"/>
    </location>
</feature>
<feature type="transmembrane region" description="Helical" evidence="7">
    <location>
        <begin position="442"/>
        <end position="462"/>
    </location>
</feature>
<name>A0A8T2SXA0_CERRI</name>
<dbReference type="EMBL" id="CM035422">
    <property type="protein sequence ID" value="KAH7372720.1"/>
    <property type="molecule type" value="Genomic_DNA"/>
</dbReference>
<evidence type="ECO:0000259" key="8">
    <source>
        <dbReference type="Pfam" id="PF01490"/>
    </source>
</evidence>
<dbReference type="Proteomes" id="UP000825935">
    <property type="component" value="Chromosome 17"/>
</dbReference>
<evidence type="ECO:0000256" key="4">
    <source>
        <dbReference type="ARBA" id="ARBA00022970"/>
    </source>
</evidence>
<reference evidence="9" key="1">
    <citation type="submission" date="2021-08" db="EMBL/GenBank/DDBJ databases">
        <title>WGS assembly of Ceratopteris richardii.</title>
        <authorList>
            <person name="Marchant D.B."/>
            <person name="Chen G."/>
            <person name="Jenkins J."/>
            <person name="Shu S."/>
            <person name="Leebens-Mack J."/>
            <person name="Grimwood J."/>
            <person name="Schmutz J."/>
            <person name="Soltis P."/>
            <person name="Soltis D."/>
            <person name="Chen Z.-H."/>
        </authorList>
    </citation>
    <scope>NUCLEOTIDE SEQUENCE</scope>
    <source>
        <strain evidence="9">Whitten #5841</strain>
        <tissue evidence="9">Leaf</tissue>
    </source>
</reference>
<feature type="transmembrane region" description="Helical" evidence="7">
    <location>
        <begin position="289"/>
        <end position="310"/>
    </location>
</feature>
<dbReference type="InterPro" id="IPR013057">
    <property type="entry name" value="AA_transpt_TM"/>
</dbReference>
<keyword evidence="10" id="KW-1185">Reference proteome</keyword>
<sequence length="478" mass="52523">MSSSNVIDVPLAIPQISAYVTTPPKRYNVIATSPPKYASDDVEKEKTPTSSISLEKPPKGTWLHAGYHLTSGASGPQVLSLPFAIASLGWGPGLATLCLGGLVSFYAYKLQIKVIERAAEESGRVPQTFRDLSMQAIGERWSTYLVAPLQFIVCFATVVSCIVLGGQALKAIFEGQELSLYQFTIVFGCMHMLLSQLPSLHSLRHLNLCALLASISYCALVVYGCISAGSTRDLRNHEYSIKGTHPQKMFGVFNAVSILSNVYGNVITVEIQVSTIRQPAARNMMRGLLLCYVVVISTILPVAVTGYWAFGNISNGNILQNIFSEGGKQYMPSWSFILLNILILVQLIVTSVMYSQPTFTVLEEPLYYSKKPMTMWQGILLRLASRCIFTVFATLLAAMLPYFGSINALIGALGYTPLVFVVPKIFYLCVFKPRSGGLERRLIYFTLAIFSAISFMGCVASVQQLVMDAKKYHLFANL</sequence>
<feature type="transmembrane region" description="Helical" evidence="7">
    <location>
        <begin position="330"/>
        <end position="349"/>
    </location>
</feature>
<dbReference type="GO" id="GO:0016020">
    <property type="term" value="C:membrane"/>
    <property type="evidence" value="ECO:0007669"/>
    <property type="project" value="UniProtKB-SubCell"/>
</dbReference>
<evidence type="ECO:0000313" key="9">
    <source>
        <dbReference type="EMBL" id="KAH7372720.1"/>
    </source>
</evidence>
<dbReference type="OrthoDB" id="40134at2759"/>
<feature type="transmembrane region" description="Helical" evidence="7">
    <location>
        <begin position="249"/>
        <end position="268"/>
    </location>
</feature>
<organism evidence="9 10">
    <name type="scientific">Ceratopteris richardii</name>
    <name type="common">Triangle waterfern</name>
    <dbReference type="NCBI Taxonomy" id="49495"/>
    <lineage>
        <taxon>Eukaryota</taxon>
        <taxon>Viridiplantae</taxon>
        <taxon>Streptophyta</taxon>
        <taxon>Embryophyta</taxon>
        <taxon>Tracheophyta</taxon>
        <taxon>Polypodiopsida</taxon>
        <taxon>Polypodiidae</taxon>
        <taxon>Polypodiales</taxon>
        <taxon>Pteridineae</taxon>
        <taxon>Pteridaceae</taxon>
        <taxon>Parkerioideae</taxon>
        <taxon>Ceratopteris</taxon>
    </lineage>
</organism>